<feature type="transmembrane region" description="Helical" evidence="6">
    <location>
        <begin position="6"/>
        <end position="22"/>
    </location>
</feature>
<dbReference type="SUPFAM" id="SSF140478">
    <property type="entry name" value="LemA-like"/>
    <property type="match status" value="1"/>
</dbReference>
<evidence type="ECO:0000256" key="3">
    <source>
        <dbReference type="ARBA" id="ARBA00022692"/>
    </source>
</evidence>
<evidence type="ECO:0000256" key="4">
    <source>
        <dbReference type="ARBA" id="ARBA00022989"/>
    </source>
</evidence>
<evidence type="ECO:0000256" key="1">
    <source>
        <dbReference type="ARBA" id="ARBA00004167"/>
    </source>
</evidence>
<dbReference type="InterPro" id="IPR007156">
    <property type="entry name" value="MamQ_LemA"/>
</dbReference>
<evidence type="ECO:0000313" key="8">
    <source>
        <dbReference type="Proteomes" id="UP000562464"/>
    </source>
</evidence>
<evidence type="ECO:0000256" key="5">
    <source>
        <dbReference type="ARBA" id="ARBA00023136"/>
    </source>
</evidence>
<sequence length="188" mass="21158">MTISLIIIVVIILAVVWLFWGGRNRLVRLNISVDESAAQISTQLQRRFDLIPNLVETVKGYAKHEQETFNKVTEARNAIGNALKNVGPEAVDEAEKQYQSARLAINAVAENYPDLKANQNFLALQEELTSTENKVSFARQAYNDSVRAFNIGIQVFPTSLIAGMFGFHKREMFEVENEAVKEAPKVQF</sequence>
<keyword evidence="3 6" id="KW-0812">Transmembrane</keyword>
<evidence type="ECO:0000313" key="7">
    <source>
        <dbReference type="EMBL" id="MBB5888094.1"/>
    </source>
</evidence>
<organism evidence="7 8">
    <name type="scientific">Lactovum miscens</name>
    <dbReference type="NCBI Taxonomy" id="190387"/>
    <lineage>
        <taxon>Bacteria</taxon>
        <taxon>Bacillati</taxon>
        <taxon>Bacillota</taxon>
        <taxon>Bacilli</taxon>
        <taxon>Lactobacillales</taxon>
        <taxon>Streptococcaceae</taxon>
        <taxon>Lactovum</taxon>
    </lineage>
</organism>
<accession>A0A841C6X7</accession>
<dbReference type="PANTHER" id="PTHR34478:SF2">
    <property type="entry name" value="MEMBRANE PROTEIN"/>
    <property type="match status" value="1"/>
</dbReference>
<keyword evidence="5 6" id="KW-0472">Membrane</keyword>
<protein>
    <submittedName>
        <fullName evidence="7">LemA protein</fullName>
    </submittedName>
</protein>
<gene>
    <name evidence="7" type="ORF">HNQ37_000985</name>
</gene>
<dbReference type="GO" id="GO:0016020">
    <property type="term" value="C:membrane"/>
    <property type="evidence" value="ECO:0007669"/>
    <property type="project" value="UniProtKB-SubCell"/>
</dbReference>
<keyword evidence="4 6" id="KW-1133">Transmembrane helix</keyword>
<proteinExistence type="inferred from homology"/>
<comment type="similarity">
    <text evidence="2">Belongs to the LemA family.</text>
</comment>
<dbReference type="Gene3D" id="1.20.1440.20">
    <property type="entry name" value="LemA-like domain"/>
    <property type="match status" value="1"/>
</dbReference>
<comment type="subcellular location">
    <subcellularLocation>
        <location evidence="1">Membrane</location>
        <topology evidence="1">Single-pass membrane protein</topology>
    </subcellularLocation>
</comment>
<dbReference type="Pfam" id="PF04011">
    <property type="entry name" value="LemA"/>
    <property type="match status" value="1"/>
</dbReference>
<dbReference type="PANTHER" id="PTHR34478">
    <property type="entry name" value="PROTEIN LEMA"/>
    <property type="match status" value="1"/>
</dbReference>
<dbReference type="RefSeq" id="WP_183539822.1">
    <property type="nucleotide sequence ID" value="NZ_DASWOY010000021.1"/>
</dbReference>
<evidence type="ECO:0000256" key="6">
    <source>
        <dbReference type="SAM" id="Phobius"/>
    </source>
</evidence>
<dbReference type="InterPro" id="IPR023353">
    <property type="entry name" value="LemA-like_dom_sf"/>
</dbReference>
<reference evidence="7 8" key="1">
    <citation type="submission" date="2020-08" db="EMBL/GenBank/DDBJ databases">
        <title>Genomic Encyclopedia of Type Strains, Phase IV (KMG-IV): sequencing the most valuable type-strain genomes for metagenomic binning, comparative biology and taxonomic classification.</title>
        <authorList>
            <person name="Goeker M."/>
        </authorList>
    </citation>
    <scope>NUCLEOTIDE SEQUENCE [LARGE SCALE GENOMIC DNA]</scope>
    <source>
        <strain evidence="7 8">DSM 14925</strain>
    </source>
</reference>
<keyword evidence="8" id="KW-1185">Reference proteome</keyword>
<comment type="caution">
    <text evidence="7">The sequence shown here is derived from an EMBL/GenBank/DDBJ whole genome shotgun (WGS) entry which is preliminary data.</text>
</comment>
<dbReference type="AlphaFoldDB" id="A0A841C6X7"/>
<dbReference type="Proteomes" id="UP000562464">
    <property type="component" value="Unassembled WGS sequence"/>
</dbReference>
<dbReference type="EMBL" id="JACHHV010000014">
    <property type="protein sequence ID" value="MBB5888094.1"/>
    <property type="molecule type" value="Genomic_DNA"/>
</dbReference>
<evidence type="ECO:0000256" key="2">
    <source>
        <dbReference type="ARBA" id="ARBA00008854"/>
    </source>
</evidence>
<name>A0A841C6X7_9LACT</name>